<organism evidence="1 2">
    <name type="scientific">Erythrobacter longus</name>
    <dbReference type="NCBI Taxonomy" id="1044"/>
    <lineage>
        <taxon>Bacteria</taxon>
        <taxon>Pseudomonadati</taxon>
        <taxon>Pseudomonadota</taxon>
        <taxon>Alphaproteobacteria</taxon>
        <taxon>Sphingomonadales</taxon>
        <taxon>Erythrobacteraceae</taxon>
        <taxon>Erythrobacter/Porphyrobacter group</taxon>
        <taxon>Erythrobacter</taxon>
    </lineage>
</organism>
<comment type="caution">
    <text evidence="1">The sequence shown here is derived from an EMBL/GenBank/DDBJ whole genome shotgun (WGS) entry which is preliminary data.</text>
</comment>
<dbReference type="OrthoDB" id="7505978at2"/>
<keyword evidence="2" id="KW-1185">Reference proteome</keyword>
<sequence>MIARIIWVAALLGIAIVSTAVHLDREARRTASLALYVPEIFRSGAQPRITALAIDSGIPEIGVAQAQKLVRRRPLPARHLRLLAQAQFAAGNNEASALAIQYAAQRGWRDALAQEAMMQIALAAGNRPEAARRYAALFLMRGTERALLEETGDAVFPEPGGEERMVFAQIVSGGERWHNAFLTRGARVMPPDAFVEIIEISAKDGTQFRCAALRQAQKAIEGEDQTLGKRLSSVLQSQC</sequence>
<reference evidence="1 2" key="1">
    <citation type="submission" date="2014-04" db="EMBL/GenBank/DDBJ databases">
        <title>A comprehensive comparison of genomes of Erythrobacter spp. strains.</title>
        <authorList>
            <person name="Zheng Q."/>
        </authorList>
    </citation>
    <scope>NUCLEOTIDE SEQUENCE [LARGE SCALE GENOMIC DNA]</scope>
    <source>
        <strain evidence="1 2">DSM 6997</strain>
    </source>
</reference>
<name>A0A074M7G9_ERYLO</name>
<dbReference type="Proteomes" id="UP000027647">
    <property type="component" value="Unassembled WGS sequence"/>
</dbReference>
<dbReference type="AlphaFoldDB" id="A0A074M7G9"/>
<dbReference type="STRING" id="1044.EH31_16930"/>
<dbReference type="EMBL" id="JMIW01000009">
    <property type="protein sequence ID" value="KEO88640.1"/>
    <property type="molecule type" value="Genomic_DNA"/>
</dbReference>
<proteinExistence type="predicted"/>
<accession>A0A074M7G9</accession>
<evidence type="ECO:0000313" key="1">
    <source>
        <dbReference type="EMBL" id="KEO88640.1"/>
    </source>
</evidence>
<gene>
    <name evidence="1" type="ORF">EH31_16930</name>
</gene>
<dbReference type="RefSeq" id="WP_051699362.1">
    <property type="nucleotide sequence ID" value="NZ_JMIW01000009.1"/>
</dbReference>
<protein>
    <submittedName>
        <fullName evidence="1">Uncharacterized protein</fullName>
    </submittedName>
</protein>
<evidence type="ECO:0000313" key="2">
    <source>
        <dbReference type="Proteomes" id="UP000027647"/>
    </source>
</evidence>
<dbReference type="eggNOG" id="ENOG5031BY0">
    <property type="taxonomic scope" value="Bacteria"/>
</dbReference>